<accession>A0A545UY46</accession>
<dbReference type="PANTHER" id="PTHR31668">
    <property type="entry name" value="GLUCOSE TRANSPORT TRANSCRIPTION REGULATOR RGT1-RELATED-RELATED"/>
    <property type="match status" value="1"/>
</dbReference>
<dbReference type="InterPro" id="IPR007219">
    <property type="entry name" value="XnlR_reg_dom"/>
</dbReference>
<gene>
    <name evidence="5" type="ORF">IF1G_07270</name>
</gene>
<dbReference type="GO" id="GO:0003677">
    <property type="term" value="F:DNA binding"/>
    <property type="evidence" value="ECO:0007669"/>
    <property type="project" value="InterPro"/>
</dbReference>
<evidence type="ECO:0000256" key="2">
    <source>
        <dbReference type="ARBA" id="ARBA00023242"/>
    </source>
</evidence>
<dbReference type="GO" id="GO:0000981">
    <property type="term" value="F:DNA-binding transcription factor activity, RNA polymerase II-specific"/>
    <property type="evidence" value="ECO:0007669"/>
    <property type="project" value="InterPro"/>
</dbReference>
<keyword evidence="2" id="KW-0539">Nucleus</keyword>
<dbReference type="GO" id="GO:0006351">
    <property type="term" value="P:DNA-templated transcription"/>
    <property type="evidence" value="ECO:0007669"/>
    <property type="project" value="InterPro"/>
</dbReference>
<feature type="region of interest" description="Disordered" evidence="3">
    <location>
        <begin position="821"/>
        <end position="847"/>
    </location>
</feature>
<dbReference type="SMART" id="SM00066">
    <property type="entry name" value="GAL4"/>
    <property type="match status" value="1"/>
</dbReference>
<dbReference type="Proteomes" id="UP000315783">
    <property type="component" value="Unassembled WGS sequence"/>
</dbReference>
<dbReference type="STRING" id="43265.A0A545UY46"/>
<organism evidence="5 6">
    <name type="scientific">Cordyceps javanica</name>
    <dbReference type="NCBI Taxonomy" id="43265"/>
    <lineage>
        <taxon>Eukaryota</taxon>
        <taxon>Fungi</taxon>
        <taxon>Dikarya</taxon>
        <taxon>Ascomycota</taxon>
        <taxon>Pezizomycotina</taxon>
        <taxon>Sordariomycetes</taxon>
        <taxon>Hypocreomycetidae</taxon>
        <taxon>Hypocreales</taxon>
        <taxon>Cordycipitaceae</taxon>
        <taxon>Cordyceps</taxon>
    </lineage>
</organism>
<dbReference type="CDD" id="cd12148">
    <property type="entry name" value="fungal_TF_MHR"/>
    <property type="match status" value="1"/>
</dbReference>
<evidence type="ECO:0000313" key="5">
    <source>
        <dbReference type="EMBL" id="TQV94391.1"/>
    </source>
</evidence>
<dbReference type="SMART" id="SM00906">
    <property type="entry name" value="Fungal_trans"/>
    <property type="match status" value="1"/>
</dbReference>
<dbReference type="GO" id="GO:0005634">
    <property type="term" value="C:nucleus"/>
    <property type="evidence" value="ECO:0007669"/>
    <property type="project" value="TreeGrafter"/>
</dbReference>
<dbReference type="PROSITE" id="PS50048">
    <property type="entry name" value="ZN2_CY6_FUNGAL_2"/>
    <property type="match status" value="1"/>
</dbReference>
<evidence type="ECO:0000256" key="3">
    <source>
        <dbReference type="SAM" id="MobiDB-lite"/>
    </source>
</evidence>
<proteinExistence type="predicted"/>
<dbReference type="Pfam" id="PF04082">
    <property type="entry name" value="Fungal_trans"/>
    <property type="match status" value="1"/>
</dbReference>
<dbReference type="InterPro" id="IPR001138">
    <property type="entry name" value="Zn2Cys6_DnaBD"/>
</dbReference>
<evidence type="ECO:0000256" key="1">
    <source>
        <dbReference type="ARBA" id="ARBA00022723"/>
    </source>
</evidence>
<feature type="compositionally biased region" description="Low complexity" evidence="3">
    <location>
        <begin position="836"/>
        <end position="847"/>
    </location>
</feature>
<dbReference type="AlphaFoldDB" id="A0A545UY46"/>
<dbReference type="GO" id="GO:0001080">
    <property type="term" value="P:nitrogen catabolite activation of transcription from RNA polymerase II promoter"/>
    <property type="evidence" value="ECO:0007669"/>
    <property type="project" value="TreeGrafter"/>
</dbReference>
<dbReference type="Gene3D" id="4.10.240.10">
    <property type="entry name" value="Zn(2)-C6 fungal-type DNA-binding domain"/>
    <property type="match status" value="1"/>
</dbReference>
<feature type="region of interest" description="Disordered" evidence="3">
    <location>
        <begin position="64"/>
        <end position="87"/>
    </location>
</feature>
<dbReference type="PANTHER" id="PTHR31668:SF4">
    <property type="entry name" value="TRANSCRIPTIONAL ACTIVATOR PROTEIN DAL81"/>
    <property type="match status" value="1"/>
</dbReference>
<feature type="region of interest" description="Disordered" evidence="3">
    <location>
        <begin position="124"/>
        <end position="180"/>
    </location>
</feature>
<evidence type="ECO:0000259" key="4">
    <source>
        <dbReference type="PROSITE" id="PS50048"/>
    </source>
</evidence>
<evidence type="ECO:0000313" key="6">
    <source>
        <dbReference type="Proteomes" id="UP000315783"/>
    </source>
</evidence>
<keyword evidence="1" id="KW-0479">Metal-binding</keyword>
<sequence length="847" mass="92220">MSPPVTTATATRQYRCKKRQKPCDHCRERKLKCQTESGGSSVNNGRPPPCQRCARSNIPCTYLGRPRRRASGMPPATTNAGAPAATAATGADDAGTAATALDPCALSHANLGAVMAASGPLDCREGGSSSTTGGGHMTMPPPGCGVDPTPAPPAGATLNTPSSSSYHASGGSGGGGRVSTQLSQTMDTMDGHSIMLLGASSESDPWLLRHCHFDQLGLRSVHRMYIRNAGGVPTRDKIPVHFIVSDNKYLNHPLLPPYHAVGGDARLQLNQLVQPTYGVRLISLFRKHVYPALPIVPSAYMDVSHASSTASPITSTGLDAIPTSVLAAMYGLAMPFALNDELLAVVNAFETPPLPQLWTLAHALIQADMHRPSLSTVQAALLFLHKDGNGHATSSSSSSDSSGGSDLSSSAFLWSFIGSTVGMAHSLGLQFECRMFGIPGADKRLRRRLWWALYIEEKWQSLLMGRPPYIRADEWDVGELCDTDFEMKTASSYFDEAAAVVGRTFLPFRDMARLAVIVADVQEKLYSLRACQKLAEDLALSISTAKPLFDRLNDWRASISAPEPFYDNIVGTSPYPTTMYFAYLTIVTYVWRALLRPTVRSSPPPRIIDVEDEPPLQGAGGFFFEELSWDFSDLPEMELHLEEDIHAHGEASATIKELHQAAQAYGGTVATFTSRLTSRHFDEFWYSWSRIGFAVISNFLTLLLVQAPTAENTPRAKWMLESWRQTLRYQSKAFPILRLAMARLNAFYWAAAAAAAAWHDDDDDNNNDFIKDGQGPPPYEKTERLPPSYHDIRRADRHAATGWKGSLRRMFPLERRFETVTLGGPLPSSGGGARHTTTSSTSTTAGK</sequence>
<protein>
    <submittedName>
        <fullName evidence="5">Fungal specific transcription factor domain-containing protein</fullName>
    </submittedName>
</protein>
<reference evidence="5 6" key="1">
    <citation type="journal article" date="2019" name="Appl. Microbiol. Biotechnol.">
        <title>Genome sequence of Isaria javanica and comparative genome analysis insights into family S53 peptidase evolution in fungal entomopathogens.</title>
        <authorList>
            <person name="Lin R."/>
            <person name="Zhang X."/>
            <person name="Xin B."/>
            <person name="Zou M."/>
            <person name="Gao Y."/>
            <person name="Qin F."/>
            <person name="Hu Q."/>
            <person name="Xie B."/>
            <person name="Cheng X."/>
        </authorList>
    </citation>
    <scope>NUCLEOTIDE SEQUENCE [LARGE SCALE GENOMIC DNA]</scope>
    <source>
        <strain evidence="5 6">IJ1G</strain>
    </source>
</reference>
<dbReference type="GO" id="GO:0008270">
    <property type="term" value="F:zinc ion binding"/>
    <property type="evidence" value="ECO:0007669"/>
    <property type="project" value="InterPro"/>
</dbReference>
<feature type="compositionally biased region" description="Pro residues" evidence="3">
    <location>
        <begin position="139"/>
        <end position="153"/>
    </location>
</feature>
<dbReference type="EMBL" id="SPUK01000010">
    <property type="protein sequence ID" value="TQV94391.1"/>
    <property type="molecule type" value="Genomic_DNA"/>
</dbReference>
<feature type="domain" description="Zn(2)-C6 fungal-type" evidence="4">
    <location>
        <begin position="22"/>
        <end position="62"/>
    </location>
</feature>
<dbReference type="CDD" id="cd00067">
    <property type="entry name" value="GAL4"/>
    <property type="match status" value="1"/>
</dbReference>
<dbReference type="OrthoDB" id="1924787at2759"/>
<dbReference type="InterPro" id="IPR050797">
    <property type="entry name" value="Carb_Metab_Trans_Reg"/>
</dbReference>
<name>A0A545UY46_9HYPO</name>
<comment type="caution">
    <text evidence="5">The sequence shown here is derived from an EMBL/GenBank/DDBJ whole genome shotgun (WGS) entry which is preliminary data.</text>
</comment>
<dbReference type="SUPFAM" id="SSF57701">
    <property type="entry name" value="Zn2/Cys6 DNA-binding domain"/>
    <property type="match status" value="1"/>
</dbReference>
<dbReference type="InterPro" id="IPR036864">
    <property type="entry name" value="Zn2-C6_fun-type_DNA-bd_sf"/>
</dbReference>
<keyword evidence="6" id="KW-1185">Reference proteome</keyword>
<feature type="compositionally biased region" description="Low complexity" evidence="3">
    <location>
        <begin position="74"/>
        <end position="87"/>
    </location>
</feature>
<dbReference type="Pfam" id="PF00172">
    <property type="entry name" value="Zn_clus"/>
    <property type="match status" value="1"/>
</dbReference>
<feature type="region of interest" description="Disordered" evidence="3">
    <location>
        <begin position="765"/>
        <end position="788"/>
    </location>
</feature>